<evidence type="ECO:0000313" key="3">
    <source>
        <dbReference type="Proteomes" id="UP000001420"/>
    </source>
</evidence>
<dbReference type="RefSeq" id="WP_011125630.1">
    <property type="nucleotide sequence ID" value="NC_005042.1"/>
</dbReference>
<gene>
    <name evidence="2" type="ordered locus">Pro_1479</name>
</gene>
<dbReference type="OrthoDB" id="9889451at2"/>
<reference evidence="2 3" key="1">
    <citation type="journal article" date="2003" name="Proc. Natl. Acad. Sci. U.S.A.">
        <title>Genome sequence of the cyanobacterium Prochlorococcus marinus SS120, a nearly minimal oxyphototrophic genome.</title>
        <authorList>
            <person name="Dufresne A."/>
            <person name="Salanoubat M."/>
            <person name="Partensky F."/>
            <person name="Artiguenave F."/>
            <person name="Axmann I.M."/>
            <person name="Barbe V."/>
            <person name="Duprat S."/>
            <person name="Galperin M.Y."/>
            <person name="Koonin E.V."/>
            <person name="Le Gall F."/>
            <person name="Makarova K.S."/>
            <person name="Ostrowski M."/>
            <person name="Oztas S."/>
            <person name="Robert C."/>
            <person name="Rogozin I.B."/>
            <person name="Scanlan D.J."/>
            <person name="Tandeau de Marsac N."/>
            <person name="Weissenbach J."/>
            <person name="Wincker P."/>
            <person name="Wolf Y.I."/>
            <person name="Hess W.R."/>
        </authorList>
    </citation>
    <scope>NUCLEOTIDE SEQUENCE [LARGE SCALE GENOMIC DNA]</scope>
    <source>
        <strain evidence="3">SARG / CCMP1375 / SS120</strain>
    </source>
</reference>
<name>Q7VAI3_PROMA</name>
<sequence length="66" mass="7526">MRFLLFISCALAIPVASAEEYYLILSKRGSGLERIEMANKVDCEQLGEQWSEVSGRHTYVCLENKK</sequence>
<feature type="signal peptide" evidence="1">
    <location>
        <begin position="1"/>
        <end position="18"/>
    </location>
</feature>
<accession>Q7VAI3</accession>
<dbReference type="PATRIC" id="fig|167539.5.peg.1555"/>
<dbReference type="eggNOG" id="ENOG50322SX">
    <property type="taxonomic scope" value="Bacteria"/>
</dbReference>
<dbReference type="AlphaFoldDB" id="Q7VAI3"/>
<dbReference type="Proteomes" id="UP000001420">
    <property type="component" value="Chromosome"/>
</dbReference>
<dbReference type="HOGENOM" id="CLU_2827746_0_0_3"/>
<feature type="chain" id="PRO_5004292428" evidence="1">
    <location>
        <begin position="19"/>
        <end position="66"/>
    </location>
</feature>
<dbReference type="EnsemblBacteria" id="AAQ00523">
    <property type="protein sequence ID" value="AAQ00523"/>
    <property type="gene ID" value="Pro_1479"/>
</dbReference>
<proteinExistence type="predicted"/>
<keyword evidence="1" id="KW-0732">Signal</keyword>
<dbReference type="EMBL" id="AE017126">
    <property type="protein sequence ID" value="AAQ00523.1"/>
    <property type="molecule type" value="Genomic_DNA"/>
</dbReference>
<evidence type="ECO:0000256" key="1">
    <source>
        <dbReference type="SAM" id="SignalP"/>
    </source>
</evidence>
<protein>
    <submittedName>
        <fullName evidence="2">Uncharacterized protein</fullName>
    </submittedName>
</protein>
<evidence type="ECO:0000313" key="2">
    <source>
        <dbReference type="EMBL" id="AAQ00523.1"/>
    </source>
</evidence>
<dbReference type="STRING" id="167539.Pro_1479"/>
<organism evidence="2 3">
    <name type="scientific">Prochlorococcus marinus (strain SARG / CCMP1375 / SS120)</name>
    <dbReference type="NCBI Taxonomy" id="167539"/>
    <lineage>
        <taxon>Bacteria</taxon>
        <taxon>Bacillati</taxon>
        <taxon>Cyanobacteriota</taxon>
        <taxon>Cyanophyceae</taxon>
        <taxon>Synechococcales</taxon>
        <taxon>Prochlorococcaceae</taxon>
        <taxon>Prochlorococcus</taxon>
    </lineage>
</organism>
<keyword evidence="3" id="KW-1185">Reference proteome</keyword>
<dbReference type="KEGG" id="pma:Pro_1479"/>